<evidence type="ECO:0000313" key="4">
    <source>
        <dbReference type="EMBL" id="CAJ0683706.1"/>
    </source>
</evidence>
<dbReference type="Gene3D" id="3.30.700.10">
    <property type="entry name" value="Glycoprotein, Type 4 Pilin"/>
    <property type="match status" value="1"/>
</dbReference>
<dbReference type="Pfam" id="PF07963">
    <property type="entry name" value="N_methyl"/>
    <property type="match status" value="1"/>
</dbReference>
<keyword evidence="7" id="KW-1185">Reference proteome</keyword>
<evidence type="ECO:0000256" key="1">
    <source>
        <dbReference type="ARBA" id="ARBA00005233"/>
    </source>
</evidence>
<dbReference type="PANTHER" id="PTHR30093">
    <property type="entry name" value="GENERAL SECRETION PATHWAY PROTEIN G"/>
    <property type="match status" value="1"/>
</dbReference>
<sequence length="160" mass="17032">MRVKYQNVSRHQRGFTLIELMIVVAIIGILAAIAVPQYQDYVTRSRWADVYTQIQPLKLAIAECAQKNSGTIAGTCDTENLLKEHTGFTGLPKPPNVTLSLGAAGVITMVGTAVVGSCTVTATPDSTTNPNVITWVLADTGTQPCSQSKTGVPAKENIET</sequence>
<dbReference type="PROSITE" id="PS00409">
    <property type="entry name" value="PROKAR_NTER_METHYL"/>
    <property type="match status" value="1"/>
</dbReference>
<dbReference type="InterPro" id="IPR045584">
    <property type="entry name" value="Pilin-like"/>
</dbReference>
<dbReference type="SUPFAM" id="SSF54523">
    <property type="entry name" value="Pili subunits"/>
    <property type="match status" value="1"/>
</dbReference>
<evidence type="ECO:0000313" key="7">
    <source>
        <dbReference type="Proteomes" id="UP001190452"/>
    </source>
</evidence>
<dbReference type="InterPro" id="IPR012902">
    <property type="entry name" value="N_methyl_site"/>
</dbReference>
<name>A0AAD2EI47_9RALS</name>
<dbReference type="GO" id="GO:0044096">
    <property type="term" value="C:type IV pilus"/>
    <property type="evidence" value="ECO:0007669"/>
    <property type="project" value="TreeGrafter"/>
</dbReference>
<evidence type="ECO:0000256" key="2">
    <source>
        <dbReference type="ARBA" id="ARBA00022481"/>
    </source>
</evidence>
<dbReference type="AlphaFoldDB" id="A0AAD2EI47"/>
<reference evidence="4 7" key="1">
    <citation type="submission" date="2023-07" db="EMBL/GenBank/DDBJ databases">
        <authorList>
            <person name="Peeters C."/>
        </authorList>
    </citation>
    <scope>NUCLEOTIDE SEQUENCE</scope>
    <source>
        <strain evidence="5 7">R-77569</strain>
        <strain evidence="4">R-77591</strain>
    </source>
</reference>
<evidence type="ECO:0000313" key="6">
    <source>
        <dbReference type="Proteomes" id="UP001190002"/>
    </source>
</evidence>
<dbReference type="NCBIfam" id="TIGR02532">
    <property type="entry name" value="IV_pilin_GFxxxE"/>
    <property type="match status" value="1"/>
</dbReference>
<evidence type="ECO:0000256" key="3">
    <source>
        <dbReference type="SAM" id="Phobius"/>
    </source>
</evidence>
<keyword evidence="3" id="KW-0472">Membrane</keyword>
<organism evidence="4 6">
    <name type="scientific">Ralstonia mannitolilytica</name>
    <dbReference type="NCBI Taxonomy" id="105219"/>
    <lineage>
        <taxon>Bacteria</taxon>
        <taxon>Pseudomonadati</taxon>
        <taxon>Pseudomonadota</taxon>
        <taxon>Betaproteobacteria</taxon>
        <taxon>Burkholderiales</taxon>
        <taxon>Burkholderiaceae</taxon>
        <taxon>Ralstonia</taxon>
    </lineage>
</organism>
<evidence type="ECO:0000313" key="5">
    <source>
        <dbReference type="EMBL" id="CAJ0891014.1"/>
    </source>
</evidence>
<dbReference type="RefSeq" id="WP_104565286.1">
    <property type="nucleotide sequence ID" value="NZ_JAIMCC010000002.1"/>
</dbReference>
<keyword evidence="3" id="KW-1133">Transmembrane helix</keyword>
<dbReference type="EMBL" id="CATVXE010000009">
    <property type="protein sequence ID" value="CAJ0683706.1"/>
    <property type="molecule type" value="Genomic_DNA"/>
</dbReference>
<protein>
    <submittedName>
        <fullName evidence="4">Uncharacterized protein</fullName>
    </submittedName>
</protein>
<dbReference type="EMBL" id="CAUDKV010000022">
    <property type="protein sequence ID" value="CAJ0891014.1"/>
    <property type="molecule type" value="Genomic_DNA"/>
</dbReference>
<accession>A0AAD2EI47</accession>
<comment type="similarity">
    <text evidence="1">Belongs to the N-Me-Phe pilin family.</text>
</comment>
<feature type="transmembrane region" description="Helical" evidence="3">
    <location>
        <begin position="20"/>
        <end position="38"/>
    </location>
</feature>
<dbReference type="GO" id="GO:0043107">
    <property type="term" value="P:type IV pilus-dependent motility"/>
    <property type="evidence" value="ECO:0007669"/>
    <property type="project" value="TreeGrafter"/>
</dbReference>
<keyword evidence="2" id="KW-0488">Methylation</keyword>
<comment type="caution">
    <text evidence="4">The sequence shown here is derived from an EMBL/GenBank/DDBJ whole genome shotgun (WGS) entry which is preliminary data.</text>
</comment>
<dbReference type="Proteomes" id="UP001190002">
    <property type="component" value="Unassembled WGS sequence"/>
</dbReference>
<keyword evidence="3" id="KW-0812">Transmembrane</keyword>
<dbReference type="PANTHER" id="PTHR30093:SF34">
    <property type="entry name" value="PREPILIN PEPTIDASE-DEPENDENT PROTEIN D"/>
    <property type="match status" value="1"/>
</dbReference>
<proteinExistence type="inferred from homology"/>
<gene>
    <name evidence="5" type="ORF">R77569_04106</name>
    <name evidence="4" type="ORF">R77591_02354</name>
</gene>
<dbReference type="Proteomes" id="UP001190452">
    <property type="component" value="Unassembled WGS sequence"/>
</dbReference>